<sequence>MATSLHTINPDEANTESDLAGWDTDHPLCPWVPTHHPPAASFASQSSSSPYLQYSAIQLSPELGPGTLMTPPSTQLDTTSISWFDGSGSSQCSTSNTSGTGDFPWMNLMGSPELDASGSASTSVQPRGTDIRCCKHHFRTQEKSSHNEPQPPSTEYVPRL</sequence>
<protein>
    <submittedName>
        <fullName evidence="2">Uncharacterized protein</fullName>
    </submittedName>
</protein>
<reference evidence="2" key="1">
    <citation type="submission" date="2022-12" db="EMBL/GenBank/DDBJ databases">
        <authorList>
            <person name="Petersen C."/>
        </authorList>
    </citation>
    <scope>NUCLEOTIDE SEQUENCE</scope>
    <source>
        <strain evidence="2">IBT 15544</strain>
    </source>
</reference>
<comment type="caution">
    <text evidence="2">The sequence shown here is derived from an EMBL/GenBank/DDBJ whole genome shotgun (WGS) entry which is preliminary data.</text>
</comment>
<feature type="region of interest" description="Disordered" evidence="1">
    <location>
        <begin position="85"/>
        <end position="160"/>
    </location>
</feature>
<evidence type="ECO:0000313" key="2">
    <source>
        <dbReference type="EMBL" id="KAJ5218881.1"/>
    </source>
</evidence>
<dbReference type="GeneID" id="83175343"/>
<dbReference type="EMBL" id="JAPQKR010000004">
    <property type="protein sequence ID" value="KAJ5218881.1"/>
    <property type="molecule type" value="Genomic_DNA"/>
</dbReference>
<dbReference type="OrthoDB" id="10485979at2759"/>
<reference evidence="2" key="2">
    <citation type="journal article" date="2023" name="IMA Fungus">
        <title>Comparative genomic study of the Penicillium genus elucidates a diverse pangenome and 15 lateral gene transfer events.</title>
        <authorList>
            <person name="Petersen C."/>
            <person name="Sorensen T."/>
            <person name="Nielsen M.R."/>
            <person name="Sondergaard T.E."/>
            <person name="Sorensen J.L."/>
            <person name="Fitzpatrick D.A."/>
            <person name="Frisvad J.C."/>
            <person name="Nielsen K.L."/>
        </authorList>
    </citation>
    <scope>NUCLEOTIDE SEQUENCE</scope>
    <source>
        <strain evidence="2">IBT 15544</strain>
    </source>
</reference>
<feature type="compositionally biased region" description="Basic and acidic residues" evidence="1">
    <location>
        <begin position="129"/>
        <end position="146"/>
    </location>
</feature>
<evidence type="ECO:0000313" key="3">
    <source>
        <dbReference type="Proteomes" id="UP001150904"/>
    </source>
</evidence>
<dbReference type="RefSeq" id="XP_058313454.1">
    <property type="nucleotide sequence ID" value="XM_058448043.1"/>
</dbReference>
<proteinExistence type="predicted"/>
<dbReference type="Proteomes" id="UP001150904">
    <property type="component" value="Unassembled WGS sequence"/>
</dbReference>
<feature type="region of interest" description="Disordered" evidence="1">
    <location>
        <begin position="1"/>
        <end position="22"/>
    </location>
</feature>
<evidence type="ECO:0000256" key="1">
    <source>
        <dbReference type="SAM" id="MobiDB-lite"/>
    </source>
</evidence>
<accession>A0A9W9NFD1</accession>
<feature type="compositionally biased region" description="Low complexity" evidence="1">
    <location>
        <begin position="86"/>
        <end position="101"/>
    </location>
</feature>
<name>A0A9W9NFD1_9EURO</name>
<gene>
    <name evidence="2" type="ORF">N7498_000980</name>
</gene>
<keyword evidence="3" id="KW-1185">Reference proteome</keyword>
<dbReference type="AlphaFoldDB" id="A0A9W9NFD1"/>
<organism evidence="2 3">
    <name type="scientific">Penicillium cinerascens</name>
    <dbReference type="NCBI Taxonomy" id="70096"/>
    <lineage>
        <taxon>Eukaryota</taxon>
        <taxon>Fungi</taxon>
        <taxon>Dikarya</taxon>
        <taxon>Ascomycota</taxon>
        <taxon>Pezizomycotina</taxon>
        <taxon>Eurotiomycetes</taxon>
        <taxon>Eurotiomycetidae</taxon>
        <taxon>Eurotiales</taxon>
        <taxon>Aspergillaceae</taxon>
        <taxon>Penicillium</taxon>
    </lineage>
</organism>